<accession>A0A1L7I9C2</accession>
<proteinExistence type="predicted"/>
<gene>
    <name evidence="1" type="ORF">GRFL_3456</name>
</gene>
<keyword evidence="2" id="KW-1185">Reference proteome</keyword>
<dbReference type="EMBL" id="CP016359">
    <property type="protein sequence ID" value="APU70180.1"/>
    <property type="molecule type" value="Genomic_DNA"/>
</dbReference>
<sequence>MYKKKPNRKRIKEKHKSQKNRITKKDKVIALLSFIGIFSAAVFLAFYMFFFGHSDVHEKSDIDYEFVANEEVCMRNNSYRAELIPSISIENRSYYGCCESCTDYIQKHPEERYAVDPTSETKVDKALAYILHPTENEITEVYYFASKENAKVFINENTRL</sequence>
<dbReference type="Proteomes" id="UP000186230">
    <property type="component" value="Chromosome"/>
</dbReference>
<dbReference type="OrthoDB" id="1122197at2"/>
<organism evidence="1 2">
    <name type="scientific">Christiangramia flava JLT2011</name>
    <dbReference type="NCBI Taxonomy" id="1229726"/>
    <lineage>
        <taxon>Bacteria</taxon>
        <taxon>Pseudomonadati</taxon>
        <taxon>Bacteroidota</taxon>
        <taxon>Flavobacteriia</taxon>
        <taxon>Flavobacteriales</taxon>
        <taxon>Flavobacteriaceae</taxon>
        <taxon>Christiangramia</taxon>
    </lineage>
</organism>
<dbReference type="AlphaFoldDB" id="A0A1L7I9C2"/>
<reference evidence="1 2" key="1">
    <citation type="submission" date="2016-07" db="EMBL/GenBank/DDBJ databases">
        <title>Multi-omics approach to identify versatile polysaccharide utilization systems of a marine flavobacterium Gramella flava.</title>
        <authorList>
            <person name="Tang K."/>
        </authorList>
    </citation>
    <scope>NUCLEOTIDE SEQUENCE [LARGE SCALE GENOMIC DNA]</scope>
    <source>
        <strain evidence="1 2">JLT2011</strain>
    </source>
</reference>
<protein>
    <submittedName>
        <fullName evidence="1">MlpB</fullName>
    </submittedName>
</protein>
<dbReference type="STRING" id="1229726.GRFL_3456"/>
<evidence type="ECO:0000313" key="1">
    <source>
        <dbReference type="EMBL" id="APU70180.1"/>
    </source>
</evidence>
<evidence type="ECO:0000313" key="2">
    <source>
        <dbReference type="Proteomes" id="UP000186230"/>
    </source>
</evidence>
<name>A0A1L7I9C2_9FLAO</name>
<dbReference type="RefSeq" id="WP_083645734.1">
    <property type="nucleotide sequence ID" value="NZ_AMRU01000004.1"/>
</dbReference>
<dbReference type="KEGG" id="gfl:GRFL_3456"/>